<dbReference type="Proteomes" id="UP000290365">
    <property type="component" value="Chromosome"/>
</dbReference>
<keyword evidence="4 5" id="KW-0472">Membrane</keyword>
<dbReference type="GO" id="GO:0030416">
    <property type="term" value="P:methylamine metabolic process"/>
    <property type="evidence" value="ECO:0007669"/>
    <property type="project" value="InterPro"/>
</dbReference>
<proteinExistence type="predicted"/>
<evidence type="ECO:0000256" key="4">
    <source>
        <dbReference type="ARBA" id="ARBA00023136"/>
    </source>
</evidence>
<feature type="transmembrane region" description="Helical" evidence="5">
    <location>
        <begin position="6"/>
        <end position="28"/>
    </location>
</feature>
<organism evidence="7 8">
    <name type="scientific">Ktedonosporobacter rubrisoli</name>
    <dbReference type="NCBI Taxonomy" id="2509675"/>
    <lineage>
        <taxon>Bacteria</taxon>
        <taxon>Bacillati</taxon>
        <taxon>Chloroflexota</taxon>
        <taxon>Ktedonobacteria</taxon>
        <taxon>Ktedonobacterales</taxon>
        <taxon>Ktedonosporobacteraceae</taxon>
        <taxon>Ktedonosporobacter</taxon>
    </lineage>
</organism>
<evidence type="ECO:0000256" key="3">
    <source>
        <dbReference type="ARBA" id="ARBA00022989"/>
    </source>
</evidence>
<accession>A0A4P6JLE9</accession>
<feature type="domain" description="Methylamine utilisation protein MauE" evidence="6">
    <location>
        <begin position="4"/>
        <end position="130"/>
    </location>
</feature>
<evidence type="ECO:0000256" key="1">
    <source>
        <dbReference type="ARBA" id="ARBA00004141"/>
    </source>
</evidence>
<keyword evidence="3 5" id="KW-1133">Transmembrane helix</keyword>
<dbReference type="Pfam" id="PF07291">
    <property type="entry name" value="MauE"/>
    <property type="match status" value="1"/>
</dbReference>
<name>A0A4P6JLE9_KTERU</name>
<dbReference type="RefSeq" id="WP_129886084.1">
    <property type="nucleotide sequence ID" value="NZ_CP035758.1"/>
</dbReference>
<dbReference type="InterPro" id="IPR009908">
    <property type="entry name" value="Methylamine_util_MauE"/>
</dbReference>
<evidence type="ECO:0000256" key="5">
    <source>
        <dbReference type="SAM" id="Phobius"/>
    </source>
</evidence>
<dbReference type="GO" id="GO:0016020">
    <property type="term" value="C:membrane"/>
    <property type="evidence" value="ECO:0007669"/>
    <property type="project" value="UniProtKB-SubCell"/>
</dbReference>
<feature type="transmembrane region" description="Helical" evidence="5">
    <location>
        <begin position="49"/>
        <end position="70"/>
    </location>
</feature>
<feature type="transmembrane region" description="Helical" evidence="5">
    <location>
        <begin position="76"/>
        <end position="96"/>
    </location>
</feature>
<evidence type="ECO:0000259" key="6">
    <source>
        <dbReference type="Pfam" id="PF07291"/>
    </source>
</evidence>
<feature type="transmembrane region" description="Helical" evidence="5">
    <location>
        <begin position="149"/>
        <end position="170"/>
    </location>
</feature>
<dbReference type="KEGG" id="kbs:EPA93_05500"/>
<dbReference type="AlphaFoldDB" id="A0A4P6JLE9"/>
<protein>
    <recommendedName>
        <fullName evidence="6">Methylamine utilisation protein MauE domain-containing protein</fullName>
    </recommendedName>
</protein>
<sequence>MLVSYIFAFCRVAIGLLFLASFIGKLRAGTQFRQTINDFRLISPRLSQGAATLFLCCELAIVVCMIFGNFLLLPGFLLATLLLCVFSGAIALGLLRKRQVPCNCFGASSQVISPVDLYRNAGLLLCAAGGCGIQSLLKQALQALNWVEWLPVALGAAIFVLLWTQLGELIQLFRPARNI</sequence>
<keyword evidence="8" id="KW-1185">Reference proteome</keyword>
<evidence type="ECO:0000313" key="8">
    <source>
        <dbReference type="Proteomes" id="UP000290365"/>
    </source>
</evidence>
<dbReference type="UniPathway" id="UPA00895"/>
<comment type="subcellular location">
    <subcellularLocation>
        <location evidence="1">Membrane</location>
        <topology evidence="1">Multi-pass membrane protein</topology>
    </subcellularLocation>
</comment>
<dbReference type="EMBL" id="CP035758">
    <property type="protein sequence ID" value="QBD75486.1"/>
    <property type="molecule type" value="Genomic_DNA"/>
</dbReference>
<gene>
    <name evidence="7" type="ORF">EPA93_05500</name>
</gene>
<evidence type="ECO:0000313" key="7">
    <source>
        <dbReference type="EMBL" id="QBD75486.1"/>
    </source>
</evidence>
<reference evidence="7 8" key="1">
    <citation type="submission" date="2019-01" db="EMBL/GenBank/DDBJ databases">
        <title>Ktedonosporobacter rubrisoli SCAWS-G2.</title>
        <authorList>
            <person name="Huang Y."/>
            <person name="Yan B."/>
        </authorList>
    </citation>
    <scope>NUCLEOTIDE SEQUENCE [LARGE SCALE GENOMIC DNA]</scope>
    <source>
        <strain evidence="7 8">SCAWS-G2</strain>
    </source>
</reference>
<dbReference type="OrthoDB" id="9809646at2"/>
<evidence type="ECO:0000256" key="2">
    <source>
        <dbReference type="ARBA" id="ARBA00022692"/>
    </source>
</evidence>
<keyword evidence="2 5" id="KW-0812">Transmembrane</keyword>